<dbReference type="eggNOG" id="COG3039">
    <property type="taxonomic scope" value="Bacteria"/>
</dbReference>
<organism evidence="2 3">
    <name type="scientific">Petrotoga mobilis (strain DSM 10674 / SJ95)</name>
    <dbReference type="NCBI Taxonomy" id="403833"/>
    <lineage>
        <taxon>Bacteria</taxon>
        <taxon>Thermotogati</taxon>
        <taxon>Thermotogota</taxon>
        <taxon>Thermotogae</taxon>
        <taxon>Petrotogales</taxon>
        <taxon>Petrotogaceae</taxon>
        <taxon>Petrotoga</taxon>
    </lineage>
</organism>
<dbReference type="KEGG" id="pmo:Pmob_1267"/>
<dbReference type="RefSeq" id="WP_012209079.1">
    <property type="nucleotide sequence ID" value="NC_010003.1"/>
</dbReference>
<gene>
    <name evidence="2" type="ordered locus">Pmob_1267</name>
</gene>
<dbReference type="Proteomes" id="UP000000789">
    <property type="component" value="Chromosome"/>
</dbReference>
<evidence type="ECO:0000313" key="2">
    <source>
        <dbReference type="EMBL" id="ABX31980.1"/>
    </source>
</evidence>
<dbReference type="HOGENOM" id="CLU_1015082_0_0_0"/>
<name>A9BGD0_PETMO</name>
<accession>A9BGD0</accession>
<dbReference type="GO" id="GO:0004803">
    <property type="term" value="F:transposase activity"/>
    <property type="evidence" value="ECO:0007669"/>
    <property type="project" value="InterPro"/>
</dbReference>
<protein>
    <submittedName>
        <fullName evidence="2">Transposase IS4 family protein</fullName>
    </submittedName>
</protein>
<dbReference type="EMBL" id="CP000879">
    <property type="protein sequence ID" value="ABX31980.1"/>
    <property type="molecule type" value="Genomic_DNA"/>
</dbReference>
<reference evidence="2" key="1">
    <citation type="submission" date="2007-11" db="EMBL/GenBank/DDBJ databases">
        <title>Complete sequence of Petroga mobilis SJ95.</title>
        <authorList>
            <consortium name="US DOE Joint Genome Institute"/>
            <person name="Copeland A."/>
            <person name="Lucas S."/>
            <person name="Lapidus A."/>
            <person name="Barry K."/>
            <person name="Glavina del Rio T."/>
            <person name="Dalin E."/>
            <person name="Tice H."/>
            <person name="Pitluck S."/>
            <person name="Meincke L."/>
            <person name="Brettin T."/>
            <person name="Bruce D."/>
            <person name="Detter J.C."/>
            <person name="Han C."/>
            <person name="Kuske C.R."/>
            <person name="Schmutz J."/>
            <person name="Larimer F."/>
            <person name="Land M."/>
            <person name="Hauser L."/>
            <person name="Kyrpides N."/>
            <person name="Mikhailova N."/>
            <person name="Noll K."/>
            <person name="Richardson P."/>
        </authorList>
    </citation>
    <scope>NUCLEOTIDE SEQUENCE [LARGE SCALE GENOMIC DNA]</scope>
    <source>
        <strain evidence="2">SJ95</strain>
    </source>
</reference>
<dbReference type="OrthoDB" id="49177at2"/>
<proteinExistence type="predicted"/>
<dbReference type="GO" id="GO:0003677">
    <property type="term" value="F:DNA binding"/>
    <property type="evidence" value="ECO:0007669"/>
    <property type="project" value="InterPro"/>
</dbReference>
<dbReference type="GO" id="GO:0006313">
    <property type="term" value="P:DNA transposition"/>
    <property type="evidence" value="ECO:0007669"/>
    <property type="project" value="InterPro"/>
</dbReference>
<evidence type="ECO:0000259" key="1">
    <source>
        <dbReference type="Pfam" id="PF01609"/>
    </source>
</evidence>
<feature type="domain" description="Transposase IS4-like" evidence="1">
    <location>
        <begin position="46"/>
        <end position="243"/>
    </location>
</feature>
<dbReference type="AlphaFoldDB" id="A9BGD0"/>
<sequence length="274" mass="31377">MYTFRSFFNNKKSHGKFKYCNEYYNSPLDADFGVKPVSNSKPVYDKHGNQKNSISYLGYKVHTLSFLNVPLFSVVSPASHHDKNYAFPLLNKAKELLNLRGFNFLADAAYDSSDLYDFVHLKSESTAFIPLRTSSKKPLVGDCGNPLSLHSHYRETKRNILRNKYVCDDPSNCPLNKNNCYAYRNFSKDDFRRFLNRDSSSFKKVYKKRTLIESIFSKLADMTNSTSLRCKNAVEVECNLSNLYLIASAFLAHSMGRDDLLASPKTLMYETAVC</sequence>
<dbReference type="Pfam" id="PF01609">
    <property type="entry name" value="DDE_Tnp_1"/>
    <property type="match status" value="1"/>
</dbReference>
<evidence type="ECO:0000313" key="3">
    <source>
        <dbReference type="Proteomes" id="UP000000789"/>
    </source>
</evidence>
<keyword evidence="3" id="KW-1185">Reference proteome</keyword>
<dbReference type="InterPro" id="IPR002559">
    <property type="entry name" value="Transposase_11"/>
</dbReference>